<dbReference type="PANTHER" id="PTHR38037:SF2">
    <property type="entry name" value="ATP-DEPENDENT ZINC PROTEASE DOMAIN-CONTAINING PROTEIN-RELATED"/>
    <property type="match status" value="1"/>
</dbReference>
<dbReference type="Gene3D" id="2.40.70.10">
    <property type="entry name" value="Acid Proteases"/>
    <property type="match status" value="1"/>
</dbReference>
<protein>
    <recommendedName>
        <fullName evidence="1">Retropepsin-like aspartic endopeptidase domain-containing protein</fullName>
    </recommendedName>
</protein>
<accession>A0A345UKY1</accession>
<dbReference type="PANTHER" id="PTHR38037">
    <property type="entry name" value="ZN_PROTEASE DOMAIN-CONTAINING PROTEIN"/>
    <property type="match status" value="1"/>
</dbReference>
<sequence length="147" mass="17076">MIGRVEKVDFPDLDLYDIDCKTDTGAYTSSIHCHDITTYRLDETGEEVVRFFLLDPSHPSFNHREFVLPVKTRRKVKNSFGESQKRIIIQTKMMLFSKVYVVELSLADRSRMNYPVLLGRKAINKRFLVDVSQKNLSHKLKISAKPL</sequence>
<dbReference type="InterPro" id="IPR008503">
    <property type="entry name" value="Asp_endopeptidase"/>
</dbReference>
<evidence type="ECO:0000313" key="2">
    <source>
        <dbReference type="EMBL" id="AXJ01133.1"/>
    </source>
</evidence>
<reference evidence="2 3" key="1">
    <citation type="submission" date="2018-03" db="EMBL/GenBank/DDBJ databases">
        <title>Phenotypic and genomic properties of Cyclonatronum proteinivorum gen. nov., sp. nov., a haloalkaliphilic bacteroidete from soda lakes possessing Na+-translocating rhodopsin.</title>
        <authorList>
            <person name="Toshchakov S.V."/>
            <person name="Korzhenkov A."/>
            <person name="Samarov N.I."/>
            <person name="Kublanov I.V."/>
            <person name="Muntyan M.S."/>
            <person name="Sorokin D.Y."/>
        </authorList>
    </citation>
    <scope>NUCLEOTIDE SEQUENCE [LARGE SCALE GENOMIC DNA]</scope>
    <source>
        <strain evidence="2 3">Omega</strain>
    </source>
</reference>
<gene>
    <name evidence="2" type="ORF">CYPRO_1883</name>
</gene>
<dbReference type="EMBL" id="CP027806">
    <property type="protein sequence ID" value="AXJ01133.1"/>
    <property type="molecule type" value="Genomic_DNA"/>
</dbReference>
<keyword evidence="3" id="KW-1185">Reference proteome</keyword>
<dbReference type="InterPro" id="IPR021109">
    <property type="entry name" value="Peptidase_aspartic_dom_sf"/>
</dbReference>
<dbReference type="AlphaFoldDB" id="A0A345UKY1"/>
<feature type="domain" description="Retropepsin-like aspartic endopeptidase" evidence="1">
    <location>
        <begin position="1"/>
        <end position="137"/>
    </location>
</feature>
<proteinExistence type="predicted"/>
<evidence type="ECO:0000259" key="1">
    <source>
        <dbReference type="Pfam" id="PF05618"/>
    </source>
</evidence>
<dbReference type="SUPFAM" id="SSF50630">
    <property type="entry name" value="Acid proteases"/>
    <property type="match status" value="1"/>
</dbReference>
<organism evidence="2 3">
    <name type="scientific">Cyclonatronum proteinivorum</name>
    <dbReference type="NCBI Taxonomy" id="1457365"/>
    <lineage>
        <taxon>Bacteria</taxon>
        <taxon>Pseudomonadati</taxon>
        <taxon>Balneolota</taxon>
        <taxon>Balneolia</taxon>
        <taxon>Balneolales</taxon>
        <taxon>Cyclonatronaceae</taxon>
        <taxon>Cyclonatronum</taxon>
    </lineage>
</organism>
<evidence type="ECO:0000313" key="3">
    <source>
        <dbReference type="Proteomes" id="UP000254808"/>
    </source>
</evidence>
<dbReference type="Pfam" id="PF05618">
    <property type="entry name" value="Zn_protease"/>
    <property type="match status" value="1"/>
</dbReference>
<dbReference type="Proteomes" id="UP000254808">
    <property type="component" value="Chromosome"/>
</dbReference>
<name>A0A345UKY1_9BACT</name>
<dbReference type="KEGG" id="cprv:CYPRO_1883"/>